<evidence type="ECO:0000256" key="2">
    <source>
        <dbReference type="ARBA" id="ARBA00023127"/>
    </source>
</evidence>
<keyword evidence="2 4" id="KW-0195">Cyclin</keyword>
<evidence type="ECO:0000256" key="1">
    <source>
        <dbReference type="ARBA" id="ARBA00022618"/>
    </source>
</evidence>
<feature type="compositionally biased region" description="Basic residues" evidence="5">
    <location>
        <begin position="1"/>
        <end position="11"/>
    </location>
</feature>
<feature type="compositionally biased region" description="Acidic residues" evidence="5">
    <location>
        <begin position="510"/>
        <end position="526"/>
    </location>
</feature>
<keyword evidence="9" id="KW-1185">Reference proteome</keyword>
<feature type="compositionally biased region" description="Polar residues" evidence="5">
    <location>
        <begin position="46"/>
        <end position="57"/>
    </location>
</feature>
<dbReference type="FunFam" id="1.10.472.10:FF:000001">
    <property type="entry name" value="G2/mitotic-specific cyclin"/>
    <property type="match status" value="1"/>
</dbReference>
<comment type="caution">
    <text evidence="8">The sequence shown here is derived from an EMBL/GenBank/DDBJ whole genome shotgun (WGS) entry which is preliminary data.</text>
</comment>
<dbReference type="GO" id="GO:0051301">
    <property type="term" value="P:cell division"/>
    <property type="evidence" value="ECO:0007669"/>
    <property type="project" value="UniProtKB-KW"/>
</dbReference>
<dbReference type="InterPro" id="IPR006671">
    <property type="entry name" value="Cyclin_N"/>
</dbReference>
<feature type="compositionally biased region" description="Acidic residues" evidence="5">
    <location>
        <begin position="185"/>
        <end position="196"/>
    </location>
</feature>
<feature type="domain" description="Cyclin-like" evidence="6">
    <location>
        <begin position="253"/>
        <end position="337"/>
    </location>
</feature>
<organism evidence="8 9">
    <name type="scientific">Mycena metata</name>
    <dbReference type="NCBI Taxonomy" id="1033252"/>
    <lineage>
        <taxon>Eukaryota</taxon>
        <taxon>Fungi</taxon>
        <taxon>Dikarya</taxon>
        <taxon>Basidiomycota</taxon>
        <taxon>Agaricomycotina</taxon>
        <taxon>Agaricomycetes</taxon>
        <taxon>Agaricomycetidae</taxon>
        <taxon>Agaricales</taxon>
        <taxon>Marasmiineae</taxon>
        <taxon>Mycenaceae</taxon>
        <taxon>Mycena</taxon>
    </lineage>
</organism>
<keyword evidence="1" id="KW-0132">Cell division</keyword>
<dbReference type="InterPro" id="IPR036915">
    <property type="entry name" value="Cyclin-like_sf"/>
</dbReference>
<dbReference type="Pfam" id="PF00134">
    <property type="entry name" value="Cyclin_N"/>
    <property type="match status" value="1"/>
</dbReference>
<dbReference type="PANTHER" id="PTHR10177">
    <property type="entry name" value="CYCLINS"/>
    <property type="match status" value="1"/>
</dbReference>
<evidence type="ECO:0000313" key="9">
    <source>
        <dbReference type="Proteomes" id="UP001215598"/>
    </source>
</evidence>
<evidence type="ECO:0000256" key="3">
    <source>
        <dbReference type="ARBA" id="ARBA00023306"/>
    </source>
</evidence>
<keyword evidence="3" id="KW-0131">Cell cycle</keyword>
<dbReference type="SMART" id="SM01332">
    <property type="entry name" value="Cyclin_C"/>
    <property type="match status" value="1"/>
</dbReference>
<dbReference type="SMART" id="SM00385">
    <property type="entry name" value="CYCLIN"/>
    <property type="match status" value="2"/>
</dbReference>
<evidence type="ECO:0000259" key="6">
    <source>
        <dbReference type="SMART" id="SM00385"/>
    </source>
</evidence>
<reference evidence="8" key="1">
    <citation type="submission" date="2023-03" db="EMBL/GenBank/DDBJ databases">
        <title>Massive genome expansion in bonnet fungi (Mycena s.s.) driven by repeated elements and novel gene families across ecological guilds.</title>
        <authorList>
            <consortium name="Lawrence Berkeley National Laboratory"/>
            <person name="Harder C.B."/>
            <person name="Miyauchi S."/>
            <person name="Viragh M."/>
            <person name="Kuo A."/>
            <person name="Thoen E."/>
            <person name="Andreopoulos B."/>
            <person name="Lu D."/>
            <person name="Skrede I."/>
            <person name="Drula E."/>
            <person name="Henrissat B."/>
            <person name="Morin E."/>
            <person name="Kohler A."/>
            <person name="Barry K."/>
            <person name="LaButti K."/>
            <person name="Morin E."/>
            <person name="Salamov A."/>
            <person name="Lipzen A."/>
            <person name="Mereny Z."/>
            <person name="Hegedus B."/>
            <person name="Baldrian P."/>
            <person name="Stursova M."/>
            <person name="Weitz H."/>
            <person name="Taylor A."/>
            <person name="Grigoriev I.V."/>
            <person name="Nagy L.G."/>
            <person name="Martin F."/>
            <person name="Kauserud H."/>
        </authorList>
    </citation>
    <scope>NUCLEOTIDE SEQUENCE</scope>
    <source>
        <strain evidence="8">CBHHK182m</strain>
    </source>
</reference>
<feature type="domain" description="Cyclin C-terminal" evidence="7">
    <location>
        <begin position="347"/>
        <end position="461"/>
    </location>
</feature>
<protein>
    <submittedName>
        <fullName evidence="8">Nime/cyclinb</fullName>
    </submittedName>
</protein>
<comment type="similarity">
    <text evidence="4">Belongs to the cyclin family.</text>
</comment>
<feature type="compositionally biased region" description="Low complexity" evidence="5">
    <location>
        <begin position="35"/>
        <end position="45"/>
    </location>
</feature>
<evidence type="ECO:0000256" key="4">
    <source>
        <dbReference type="RuleBase" id="RU000383"/>
    </source>
</evidence>
<dbReference type="InterPro" id="IPR013763">
    <property type="entry name" value="Cyclin-like_dom"/>
</dbReference>
<dbReference type="Pfam" id="PF02984">
    <property type="entry name" value="Cyclin_C"/>
    <property type="match status" value="1"/>
</dbReference>
<dbReference type="Proteomes" id="UP001215598">
    <property type="component" value="Unassembled WGS sequence"/>
</dbReference>
<sequence>MASRIPIRRGRTAGAENDNVVSARPTHAPSRAKIPARAAPLAPRPTTSKVAVASSKTKATEDDAPSSAKRKRQALQEVTDLNRGRDSKTEARKIIGLPKKAATRPQDENARPQVSVPPPPAGVRRLSSRQSLIPVRQRMVDLDADDEEPVSKRPRTSSVEPEDAVGAADALAPEDVSENAPAVDEGPDEDVDTDSEEWEDLDAADFDDPAMVSEYVADIQVYLKASELHTLPNAHYMSAQTDLTWGMRALLNDWLIQVHTRFHLLPETLFLAVNLTDRFLSHRLVSPDKLQLVGMSALLLASKFEETIAPAIINFVHISDNAYTEDEMRAAEKHMLRALEWDLSRYPSPVHFLRRASKADGYAPAPRALAKYLAEIVIVEHRLVATPPSLLAAAAMWLARLALGEGRWGKMMAHYAMYEEEELLETAGWMLRYVLKPVEHESFYKKWASKRNMKVSVYMRQWALARWDEGTRPNLVKDLPGLKLEAREAQKTAIKALEAEKQLAAAEGESGSETEAEAEGEGEAEC</sequence>
<feature type="domain" description="Cyclin-like" evidence="6">
    <location>
        <begin position="351"/>
        <end position="432"/>
    </location>
</feature>
<dbReference type="AlphaFoldDB" id="A0AAD7NC04"/>
<accession>A0AAD7NC04</accession>
<dbReference type="InterPro" id="IPR004367">
    <property type="entry name" value="Cyclin_C-dom"/>
</dbReference>
<name>A0AAD7NC04_9AGAR</name>
<dbReference type="SUPFAM" id="SSF47954">
    <property type="entry name" value="Cyclin-like"/>
    <property type="match status" value="2"/>
</dbReference>
<proteinExistence type="inferred from homology"/>
<dbReference type="InterPro" id="IPR039361">
    <property type="entry name" value="Cyclin"/>
</dbReference>
<feature type="compositionally biased region" description="Basic and acidic residues" evidence="5">
    <location>
        <begin position="80"/>
        <end position="93"/>
    </location>
</feature>
<dbReference type="Gene3D" id="1.10.472.10">
    <property type="entry name" value="Cyclin-like"/>
    <property type="match status" value="2"/>
</dbReference>
<feature type="region of interest" description="Disordered" evidence="5">
    <location>
        <begin position="504"/>
        <end position="526"/>
    </location>
</feature>
<feature type="region of interest" description="Disordered" evidence="5">
    <location>
        <begin position="1"/>
        <end position="196"/>
    </location>
</feature>
<dbReference type="EMBL" id="JARKIB010000052">
    <property type="protein sequence ID" value="KAJ7754422.1"/>
    <property type="molecule type" value="Genomic_DNA"/>
</dbReference>
<evidence type="ECO:0000313" key="8">
    <source>
        <dbReference type="EMBL" id="KAJ7754422.1"/>
    </source>
</evidence>
<gene>
    <name evidence="8" type="ORF">B0H16DRAFT_1886543</name>
</gene>
<evidence type="ECO:0000259" key="7">
    <source>
        <dbReference type="SMART" id="SM01332"/>
    </source>
</evidence>
<evidence type="ECO:0000256" key="5">
    <source>
        <dbReference type="SAM" id="MobiDB-lite"/>
    </source>
</evidence>